<sequence length="82" mass="9818">MGPLPSEVRFPIQYLEQRYNAAERAGYDLFCRRSRSHWHYQCRVQPTGCGRDQVVLLKKIEERNRTLESLEQRISRLEKPAR</sequence>
<reference evidence="1" key="2">
    <citation type="submission" date="2020-09" db="EMBL/GenBank/DDBJ databases">
        <authorList>
            <person name="Sun Q."/>
            <person name="Zhou Y."/>
        </authorList>
    </citation>
    <scope>NUCLEOTIDE SEQUENCE</scope>
    <source>
        <strain evidence="1">CGMCC 1.15448</strain>
    </source>
</reference>
<comment type="caution">
    <text evidence="1">The sequence shown here is derived from an EMBL/GenBank/DDBJ whole genome shotgun (WGS) entry which is preliminary data.</text>
</comment>
<evidence type="ECO:0000313" key="1">
    <source>
        <dbReference type="EMBL" id="GGB06527.1"/>
    </source>
</evidence>
<reference evidence="1" key="1">
    <citation type="journal article" date="2014" name="Int. J. Syst. Evol. Microbiol.">
        <title>Complete genome sequence of Corynebacterium casei LMG S-19264T (=DSM 44701T), isolated from a smear-ripened cheese.</title>
        <authorList>
            <consortium name="US DOE Joint Genome Institute (JGI-PGF)"/>
            <person name="Walter F."/>
            <person name="Albersmeier A."/>
            <person name="Kalinowski J."/>
            <person name="Ruckert C."/>
        </authorList>
    </citation>
    <scope>NUCLEOTIDE SEQUENCE</scope>
    <source>
        <strain evidence="1">CGMCC 1.15448</strain>
    </source>
</reference>
<organism evidence="1 2">
    <name type="scientific">Puia dinghuensis</name>
    <dbReference type="NCBI Taxonomy" id="1792502"/>
    <lineage>
        <taxon>Bacteria</taxon>
        <taxon>Pseudomonadati</taxon>
        <taxon>Bacteroidota</taxon>
        <taxon>Chitinophagia</taxon>
        <taxon>Chitinophagales</taxon>
        <taxon>Chitinophagaceae</taxon>
        <taxon>Puia</taxon>
    </lineage>
</organism>
<accession>A0A8J2UER4</accession>
<dbReference type="AlphaFoldDB" id="A0A8J2UER4"/>
<proteinExistence type="predicted"/>
<dbReference type="EMBL" id="BMJC01000003">
    <property type="protein sequence ID" value="GGB06527.1"/>
    <property type="molecule type" value="Genomic_DNA"/>
</dbReference>
<name>A0A8J2UER4_9BACT</name>
<gene>
    <name evidence="1" type="ORF">GCM10011511_32480</name>
</gene>
<dbReference type="Proteomes" id="UP000607559">
    <property type="component" value="Unassembled WGS sequence"/>
</dbReference>
<evidence type="ECO:0000313" key="2">
    <source>
        <dbReference type="Proteomes" id="UP000607559"/>
    </source>
</evidence>
<keyword evidence="2" id="KW-1185">Reference proteome</keyword>
<protein>
    <submittedName>
        <fullName evidence="1">Uncharacterized protein</fullName>
    </submittedName>
</protein>